<dbReference type="GO" id="GO:0016787">
    <property type="term" value="F:hydrolase activity"/>
    <property type="evidence" value="ECO:0007669"/>
    <property type="project" value="UniProtKB-KW"/>
</dbReference>
<feature type="domain" description="Amidase" evidence="1">
    <location>
        <begin position="30"/>
        <end position="444"/>
    </location>
</feature>
<dbReference type="OrthoDB" id="8872210at2"/>
<dbReference type="InterPro" id="IPR023631">
    <property type="entry name" value="Amidase_dom"/>
</dbReference>
<evidence type="ECO:0000259" key="1">
    <source>
        <dbReference type="Pfam" id="PF01425"/>
    </source>
</evidence>
<dbReference type="InterPro" id="IPR000120">
    <property type="entry name" value="Amidase"/>
</dbReference>
<accession>A0A5E4YQW3</accession>
<organism evidence="2 3">
    <name type="scientific">Pandoraea communis</name>
    <dbReference type="NCBI Taxonomy" id="2508297"/>
    <lineage>
        <taxon>Bacteria</taxon>
        <taxon>Pseudomonadati</taxon>
        <taxon>Pseudomonadota</taxon>
        <taxon>Betaproteobacteria</taxon>
        <taxon>Burkholderiales</taxon>
        <taxon>Burkholderiaceae</taxon>
        <taxon>Pandoraea</taxon>
    </lineage>
</organism>
<dbReference type="Pfam" id="PF01425">
    <property type="entry name" value="Amidase"/>
    <property type="match status" value="1"/>
</dbReference>
<dbReference type="PANTHER" id="PTHR11895:SF169">
    <property type="entry name" value="GLUTAMYL-TRNA(GLN) AMIDOTRANSFERASE"/>
    <property type="match status" value="1"/>
</dbReference>
<dbReference type="AlphaFoldDB" id="A0A5E4YQW3"/>
<proteinExistence type="predicted"/>
<dbReference type="SUPFAM" id="SSF75304">
    <property type="entry name" value="Amidase signature (AS) enzymes"/>
    <property type="match status" value="1"/>
</dbReference>
<dbReference type="Gene3D" id="1.20.58.1700">
    <property type="match status" value="1"/>
</dbReference>
<dbReference type="NCBIfam" id="NF006043">
    <property type="entry name" value="PRK08186.1"/>
    <property type="match status" value="1"/>
</dbReference>
<dbReference type="RefSeq" id="WP_150691585.1">
    <property type="nucleotide sequence ID" value="NZ_CABPSJ010000008.1"/>
</dbReference>
<dbReference type="PANTHER" id="PTHR11895">
    <property type="entry name" value="TRANSAMIDASE"/>
    <property type="match status" value="1"/>
</dbReference>
<keyword evidence="2" id="KW-0378">Hydrolase</keyword>
<evidence type="ECO:0000313" key="3">
    <source>
        <dbReference type="Proteomes" id="UP000337189"/>
    </source>
</evidence>
<dbReference type="EMBL" id="CABPSJ010000008">
    <property type="protein sequence ID" value="VVE51171.1"/>
    <property type="molecule type" value="Genomic_DNA"/>
</dbReference>
<reference evidence="2 3" key="1">
    <citation type="submission" date="2019-08" db="EMBL/GenBank/DDBJ databases">
        <authorList>
            <person name="Peeters C."/>
        </authorList>
    </citation>
    <scope>NUCLEOTIDE SEQUENCE [LARGE SCALE GENOMIC DNA]</scope>
    <source>
        <strain evidence="2 3">LMG 31110</strain>
    </source>
</reference>
<dbReference type="Gene3D" id="3.90.1300.10">
    <property type="entry name" value="Amidase signature (AS) domain"/>
    <property type="match status" value="1"/>
</dbReference>
<dbReference type="Proteomes" id="UP000337189">
    <property type="component" value="Unassembled WGS sequence"/>
</dbReference>
<sequence length="479" mass="51069">MPRPNLPSLSLDFASLRLAYSRDDVTPLQVVDEVYRRIAADDDPFIWLHVVPRETAYARARKLIERRAAGERLPLFGVPYGIKDNIDVAGVPTTAGCDAFAYVPEQSATVIERLDAAGALFIGKQNMDQFATGLVGTRNLTGHCRNAFSRAHIPGGSSSGSAVAVAKGHVAFSIGSDTGGSGRVPAACNNIVGLKPTPGLIGMAGFVYCNRTFDVAPVFALTVDDAYAVFDILVGHDLRDPFSSREAVLAPAQALPDRFRFGVVADNQLEFFGDRHAERQYARALDTLIAAGGEPVGVDFSPYLAAGDLVFNSALVAERGIAYGQCAAQHPEQIHPMVLDALCSASRYSAADVFDAIYRLREYRAAVDATFATLPLLVVPTCGTLPTCEAVAADPIVANARMGRYTYFANPLRLCAISVPSGMRDDGLPFGLSLIGPALSDRRLASLANLLHARTSTRLGATANGLPQYITGHNAVTDR</sequence>
<gene>
    <name evidence="2" type="ORF">PCO31110_04757</name>
</gene>
<protein>
    <submittedName>
        <fullName evidence="2">Allophanate hydrolase</fullName>
    </submittedName>
</protein>
<dbReference type="InterPro" id="IPR036928">
    <property type="entry name" value="AS_sf"/>
</dbReference>
<evidence type="ECO:0000313" key="2">
    <source>
        <dbReference type="EMBL" id="VVE51171.1"/>
    </source>
</evidence>
<name>A0A5E4YQW3_9BURK</name>